<keyword evidence="2" id="KW-1185">Reference proteome</keyword>
<protein>
    <submittedName>
        <fullName evidence="1">Glycosyltransferase</fullName>
    </submittedName>
</protein>
<dbReference type="InterPro" id="IPR029044">
    <property type="entry name" value="Nucleotide-diphossugar_trans"/>
</dbReference>
<evidence type="ECO:0000313" key="2">
    <source>
        <dbReference type="Proteomes" id="UP001597548"/>
    </source>
</evidence>
<dbReference type="RefSeq" id="WP_194508269.1">
    <property type="nucleotide sequence ID" value="NZ_JADILU010000004.1"/>
</dbReference>
<name>A0ABW5ZWZ7_9FLAO</name>
<proteinExistence type="predicted"/>
<evidence type="ECO:0000313" key="1">
    <source>
        <dbReference type="EMBL" id="MFD2916262.1"/>
    </source>
</evidence>
<dbReference type="SUPFAM" id="SSF53448">
    <property type="entry name" value="Nucleotide-diphospho-sugar transferases"/>
    <property type="match status" value="1"/>
</dbReference>
<comment type="caution">
    <text evidence="1">The sequence shown here is derived from an EMBL/GenBank/DDBJ whole genome shotgun (WGS) entry which is preliminary data.</text>
</comment>
<dbReference type="EMBL" id="JBHUOS010000009">
    <property type="protein sequence ID" value="MFD2916262.1"/>
    <property type="molecule type" value="Genomic_DNA"/>
</dbReference>
<sequence>MMLTKARFIKLNKLIKNKVKVWYHHNFNSMVKAQLKNPKCIPIVIISFNQLFYLKQLVDFLIKNEYTTIVIVDNNSTYQPLLNYFDTIKELTTIHRLKENVGHLSFWKSNDIFKQYSKGYYVVTDADIVPVNECPNNFLETFRKLLDQAYDRNKVGFSLKLDDILDSNPNKNKIIQWEAQYWSYKVKPNVYKAEIDTTFAIYKPNYNYQLKDFTKGWRTDYPLQARHGGWYLDFQNLTEEQKYYFETANASASWQINQEGELINSKHKALYDNE</sequence>
<accession>A0ABW5ZWZ7</accession>
<reference evidence="2" key="1">
    <citation type="journal article" date="2019" name="Int. J. Syst. Evol. Microbiol.">
        <title>The Global Catalogue of Microorganisms (GCM) 10K type strain sequencing project: providing services to taxonomists for standard genome sequencing and annotation.</title>
        <authorList>
            <consortium name="The Broad Institute Genomics Platform"/>
            <consortium name="The Broad Institute Genome Sequencing Center for Infectious Disease"/>
            <person name="Wu L."/>
            <person name="Ma J."/>
        </authorList>
    </citation>
    <scope>NUCLEOTIDE SEQUENCE [LARGE SCALE GENOMIC DNA]</scope>
    <source>
        <strain evidence="2">KCTC 32514</strain>
    </source>
</reference>
<dbReference type="Proteomes" id="UP001597548">
    <property type="component" value="Unassembled WGS sequence"/>
</dbReference>
<organism evidence="1 2">
    <name type="scientific">Psychroserpens luteus</name>
    <dbReference type="NCBI Taxonomy" id="1434066"/>
    <lineage>
        <taxon>Bacteria</taxon>
        <taxon>Pseudomonadati</taxon>
        <taxon>Bacteroidota</taxon>
        <taxon>Flavobacteriia</taxon>
        <taxon>Flavobacteriales</taxon>
        <taxon>Flavobacteriaceae</taxon>
        <taxon>Psychroserpens</taxon>
    </lineage>
</organism>
<gene>
    <name evidence="1" type="ORF">ACFS29_11470</name>
</gene>